<evidence type="ECO:0000256" key="3">
    <source>
        <dbReference type="ARBA" id="ARBA00022750"/>
    </source>
</evidence>
<comment type="caution">
    <text evidence="5">The sequence shown here is derived from an EMBL/GenBank/DDBJ whole genome shotgun (WGS) entry which is preliminary data.</text>
</comment>
<protein>
    <submittedName>
        <fullName evidence="5">Hydrogenase maturation protease</fullName>
    </submittedName>
</protein>
<dbReference type="PANTHER" id="PTHR30302">
    <property type="entry name" value="HYDROGENASE 1 MATURATION PROTEASE"/>
    <property type="match status" value="1"/>
</dbReference>
<dbReference type="Pfam" id="PF01750">
    <property type="entry name" value="HycI"/>
    <property type="match status" value="1"/>
</dbReference>
<evidence type="ECO:0000256" key="2">
    <source>
        <dbReference type="ARBA" id="ARBA00022670"/>
    </source>
</evidence>
<name>A0A7V5LHU7_CALAY</name>
<dbReference type="AlphaFoldDB" id="A0A7V5LHU7"/>
<gene>
    <name evidence="5" type="ORF">ENL21_00975</name>
</gene>
<dbReference type="InterPro" id="IPR000671">
    <property type="entry name" value="Peptidase_A31"/>
</dbReference>
<keyword evidence="3" id="KW-0064">Aspartyl protease</keyword>
<dbReference type="Gene3D" id="3.40.50.1450">
    <property type="entry name" value="HybD-like"/>
    <property type="match status" value="1"/>
</dbReference>
<dbReference type="GO" id="GO:0008047">
    <property type="term" value="F:enzyme activator activity"/>
    <property type="evidence" value="ECO:0007669"/>
    <property type="project" value="InterPro"/>
</dbReference>
<organism evidence="5">
    <name type="scientific">Caldithrix abyssi</name>
    <dbReference type="NCBI Taxonomy" id="187145"/>
    <lineage>
        <taxon>Bacteria</taxon>
        <taxon>Pseudomonadati</taxon>
        <taxon>Calditrichota</taxon>
        <taxon>Calditrichia</taxon>
        <taxon>Calditrichales</taxon>
        <taxon>Calditrichaceae</taxon>
        <taxon>Caldithrix</taxon>
    </lineage>
</organism>
<comment type="similarity">
    <text evidence="1">Belongs to the peptidase A31 family.</text>
</comment>
<dbReference type="Proteomes" id="UP000886111">
    <property type="component" value="Unassembled WGS sequence"/>
</dbReference>
<dbReference type="PANTHER" id="PTHR30302:SF1">
    <property type="entry name" value="HYDROGENASE 2 MATURATION PROTEASE"/>
    <property type="match status" value="1"/>
</dbReference>
<evidence type="ECO:0000256" key="1">
    <source>
        <dbReference type="ARBA" id="ARBA00006814"/>
    </source>
</evidence>
<dbReference type="NCBIfam" id="TIGR00072">
    <property type="entry name" value="hydrog_prot"/>
    <property type="match status" value="1"/>
</dbReference>
<dbReference type="CDD" id="cd00518">
    <property type="entry name" value="H2MP"/>
    <property type="match status" value="1"/>
</dbReference>
<sequence length="155" mass="16856">MKVIALGNRLRGDDAIGPVILDRLKEIDLPIPLCFIEAGSDAFTLLEHLSDSEPVLLIDSAQMGCQPGTIRVFDLSKNFVMSENLISLHGFSFAEVLSIAHSLGPVAPCKIIGVQPKSIEFGQPLSPEVEEAIPEILNVIIEEAKANAEKSFDYR</sequence>
<reference evidence="5" key="1">
    <citation type="journal article" date="2020" name="mSystems">
        <title>Genome- and Community-Level Interaction Insights into Carbon Utilization and Element Cycling Functions of Hydrothermarchaeota in Hydrothermal Sediment.</title>
        <authorList>
            <person name="Zhou Z."/>
            <person name="Liu Y."/>
            <person name="Xu W."/>
            <person name="Pan J."/>
            <person name="Luo Z.H."/>
            <person name="Li M."/>
        </authorList>
    </citation>
    <scope>NUCLEOTIDE SEQUENCE [LARGE SCALE GENOMIC DNA]</scope>
    <source>
        <strain evidence="5">HyVt-76</strain>
    </source>
</reference>
<proteinExistence type="inferred from homology"/>
<accession>A0A7V5LHU7</accession>
<dbReference type="SUPFAM" id="SSF53163">
    <property type="entry name" value="HybD-like"/>
    <property type="match status" value="1"/>
</dbReference>
<dbReference type="InterPro" id="IPR023430">
    <property type="entry name" value="Pept_HybD-like_dom_sf"/>
</dbReference>
<dbReference type="EMBL" id="DRTD01000072">
    <property type="protein sequence ID" value="HHE54323.1"/>
    <property type="molecule type" value="Genomic_DNA"/>
</dbReference>
<keyword evidence="2 5" id="KW-0645">Protease</keyword>
<evidence type="ECO:0000313" key="5">
    <source>
        <dbReference type="EMBL" id="HHE54323.1"/>
    </source>
</evidence>
<dbReference type="GO" id="GO:0016485">
    <property type="term" value="P:protein processing"/>
    <property type="evidence" value="ECO:0007669"/>
    <property type="project" value="TreeGrafter"/>
</dbReference>
<keyword evidence="4" id="KW-0378">Hydrolase</keyword>
<evidence type="ECO:0000256" key="4">
    <source>
        <dbReference type="ARBA" id="ARBA00022801"/>
    </source>
</evidence>
<dbReference type="GO" id="GO:0004190">
    <property type="term" value="F:aspartic-type endopeptidase activity"/>
    <property type="evidence" value="ECO:0007669"/>
    <property type="project" value="UniProtKB-KW"/>
</dbReference>